<evidence type="ECO:0000256" key="1">
    <source>
        <dbReference type="SAM" id="MobiDB-lite"/>
    </source>
</evidence>
<dbReference type="AlphaFoldDB" id="A0A559LJA5"/>
<dbReference type="Gene3D" id="3.30.420.40">
    <property type="match status" value="2"/>
</dbReference>
<feature type="region of interest" description="Disordered" evidence="1">
    <location>
        <begin position="1"/>
        <end position="30"/>
    </location>
</feature>
<protein>
    <recommendedName>
        <fullName evidence="4">Hsp70 protein</fullName>
    </recommendedName>
</protein>
<name>A0A559LJA5_FUSOC</name>
<dbReference type="SUPFAM" id="SSF53067">
    <property type="entry name" value="Actin-like ATPase domain"/>
    <property type="match status" value="1"/>
</dbReference>
<dbReference type="PANTHER" id="PTHR42749:SF8">
    <property type="entry name" value="HSP70 FAMILY PROTEIN (AFU_ORTHOLOGUE AFUA_3G13740)"/>
    <property type="match status" value="1"/>
</dbReference>
<organism evidence="2 3">
    <name type="scientific">Fusarium oxysporum f. sp. cubense</name>
    <dbReference type="NCBI Taxonomy" id="61366"/>
    <lineage>
        <taxon>Eukaryota</taxon>
        <taxon>Fungi</taxon>
        <taxon>Dikarya</taxon>
        <taxon>Ascomycota</taxon>
        <taxon>Pezizomycotina</taxon>
        <taxon>Sordariomycetes</taxon>
        <taxon>Hypocreomycetidae</taxon>
        <taxon>Hypocreales</taxon>
        <taxon>Nectriaceae</taxon>
        <taxon>Fusarium</taxon>
        <taxon>Fusarium oxysporum species complex</taxon>
    </lineage>
</organism>
<dbReference type="CDD" id="cd10170">
    <property type="entry name" value="ASKHA_NBD_HSP70"/>
    <property type="match status" value="1"/>
</dbReference>
<evidence type="ECO:0000313" key="3">
    <source>
        <dbReference type="Proteomes" id="UP000320707"/>
    </source>
</evidence>
<dbReference type="InterPro" id="IPR043129">
    <property type="entry name" value="ATPase_NBD"/>
</dbReference>
<feature type="compositionally biased region" description="Polar residues" evidence="1">
    <location>
        <begin position="102"/>
        <end position="118"/>
    </location>
</feature>
<dbReference type="Proteomes" id="UP000320707">
    <property type="component" value="Unassembled WGS sequence"/>
</dbReference>
<dbReference type="EMBL" id="SRMI01000003">
    <property type="protein sequence ID" value="TVY74351.1"/>
    <property type="molecule type" value="Genomic_DNA"/>
</dbReference>
<evidence type="ECO:0008006" key="4">
    <source>
        <dbReference type="Google" id="ProtNLM"/>
    </source>
</evidence>
<feature type="compositionally biased region" description="Basic and acidic residues" evidence="1">
    <location>
        <begin position="137"/>
        <end position="146"/>
    </location>
</feature>
<proteinExistence type="predicted"/>
<dbReference type="Gene3D" id="3.90.640.10">
    <property type="entry name" value="Actin, Chain A, domain 4"/>
    <property type="match status" value="1"/>
</dbReference>
<sequence length="542" mass="60731">MAYSRYNATNLQHQHRGEPAHMASIDSPNQDDRYRLDQRVIIGVDFGTVYSHVSYAVISENHPPSSVDENSIYSIANYADVSDWTTSVPSKMIYHLDRHSRNPNSPISEQQYLGNASGNAGPEERLADVAGSESEDRDSRHGDRDTCMEIDNSAEYDWGHIAEEHWGFPAIHSDPNTAPLSRMKSLLDDGSEMEKVREELINQLDILQRRGLIQQNLDVVVDYLTCLLRHALSELRRKGVDDSYRKEVVVCAPVTWKEKACEDMQACLANALRKAEFGGVSVQENRIENLHIESELDAAAAHILATQSIIKHGENFVLLDAGGGIVQAKTYRVDDGKSFPLCQGIVPPRGGFHGSSCLDEDFRKYLEKHLAEEKYLEQGVETMNSIVEAAMFRFKTVKLNFRGSDKEIKKRFYIPRLRDNDNKGFKNACILVDRSEIEEMFTKQLGAIFEIVKSQLNDARGLGYKVEKVVLIGGFGRSKFLIDFLRGRLAKHGQEEGSPVALLPLEETTRIPNIVSSGAISLAKSKNASNFDQSLPAESLEE</sequence>
<reference evidence="2 3" key="1">
    <citation type="journal article" date="2019" name="Microbiol. Resour. Announc.">
        <title>High-quality draft genome sequence of Fusarium oxysporum f. sp. cubense strain 160527, a causal agent of Panama disease.</title>
        <authorList>
            <person name="Asai S."/>
            <person name="Ayukawa Y."/>
            <person name="Gan P."/>
            <person name="Masuda S."/>
            <person name="Komatsu K."/>
            <person name="Shirasu K."/>
            <person name="Arie T."/>
        </authorList>
    </citation>
    <scope>NUCLEOTIDE SEQUENCE [LARGE SCALE GENOMIC DNA]</scope>
    <source>
        <strain evidence="2 3">160527</strain>
    </source>
</reference>
<dbReference type="PANTHER" id="PTHR42749">
    <property type="entry name" value="CELL SHAPE-DETERMINING PROTEIN MREB"/>
    <property type="match status" value="1"/>
</dbReference>
<feature type="region of interest" description="Disordered" evidence="1">
    <location>
        <begin position="97"/>
        <end position="146"/>
    </location>
</feature>
<feature type="compositionally biased region" description="Polar residues" evidence="1">
    <location>
        <begin position="1"/>
        <end position="12"/>
    </location>
</feature>
<evidence type="ECO:0000313" key="2">
    <source>
        <dbReference type="EMBL" id="TVY74351.1"/>
    </source>
</evidence>
<accession>A0A559LJA5</accession>
<gene>
    <name evidence="2" type="ORF">Focb16_v005989</name>
</gene>
<comment type="caution">
    <text evidence="2">The sequence shown here is derived from an EMBL/GenBank/DDBJ whole genome shotgun (WGS) entry which is preliminary data.</text>
</comment>